<dbReference type="InterPro" id="IPR002347">
    <property type="entry name" value="SDR_fam"/>
</dbReference>
<dbReference type="FunFam" id="3.40.50.720:FF:000084">
    <property type="entry name" value="Short-chain dehydrogenase reductase"/>
    <property type="match status" value="1"/>
</dbReference>
<dbReference type="GO" id="GO:0032787">
    <property type="term" value="P:monocarboxylic acid metabolic process"/>
    <property type="evidence" value="ECO:0007669"/>
    <property type="project" value="UniProtKB-ARBA"/>
</dbReference>
<dbReference type="PRINTS" id="PR00080">
    <property type="entry name" value="SDRFAMILY"/>
</dbReference>
<dbReference type="EMBL" id="VBOR01000119">
    <property type="protein sequence ID" value="TMQ47256.1"/>
    <property type="molecule type" value="Genomic_DNA"/>
</dbReference>
<proteinExistence type="inferred from homology"/>
<organism evidence="4 5">
    <name type="scientific">Eiseniibacteriota bacterium</name>
    <dbReference type="NCBI Taxonomy" id="2212470"/>
    <lineage>
        <taxon>Bacteria</taxon>
        <taxon>Candidatus Eiseniibacteriota</taxon>
    </lineage>
</organism>
<sequence>MARGRDRGGGKNHHRGTGLDPGRGRHGGATAKAARVTGLSLAGRGAVVTGGGRGIGAAVARALSAEGARVVVSARTKKEIEGVAAELRGRGAEAWALQCDVTDEASVARLGREARGALGHVEILINNAGDSASAPLRKIALRDWERMFAVNATGTFLCTREFAPEMAERRWGRIVNVASIVGLEGAKYVAHYSAAKHAVLGFTRSVALEFEGTGVTVNAVCPGYVDTPMTDRTLANIGARAGVPRAEALALVLGTSGQDRLTTAEEVAALVVELCREESGRTGEALLVSSGARAR</sequence>
<dbReference type="Pfam" id="PF00106">
    <property type="entry name" value="adh_short"/>
    <property type="match status" value="1"/>
</dbReference>
<evidence type="ECO:0000256" key="3">
    <source>
        <dbReference type="SAM" id="MobiDB-lite"/>
    </source>
</evidence>
<dbReference type="Gene3D" id="3.40.50.720">
    <property type="entry name" value="NAD(P)-binding Rossmann-like Domain"/>
    <property type="match status" value="1"/>
</dbReference>
<protein>
    <submittedName>
        <fullName evidence="4">SDR family oxidoreductase</fullName>
    </submittedName>
</protein>
<dbReference type="AlphaFoldDB" id="A0A538S7F4"/>
<comment type="similarity">
    <text evidence="1 2">Belongs to the short-chain dehydrogenases/reductases (SDR) family.</text>
</comment>
<evidence type="ECO:0000256" key="2">
    <source>
        <dbReference type="RuleBase" id="RU000363"/>
    </source>
</evidence>
<dbReference type="SUPFAM" id="SSF51735">
    <property type="entry name" value="NAD(P)-binding Rossmann-fold domains"/>
    <property type="match status" value="1"/>
</dbReference>
<dbReference type="PROSITE" id="PS00061">
    <property type="entry name" value="ADH_SHORT"/>
    <property type="match status" value="1"/>
</dbReference>
<comment type="caution">
    <text evidence="4">The sequence shown here is derived from an EMBL/GenBank/DDBJ whole genome shotgun (WGS) entry which is preliminary data.</text>
</comment>
<dbReference type="InterPro" id="IPR020904">
    <property type="entry name" value="Sc_DH/Rdtase_CS"/>
</dbReference>
<dbReference type="PANTHER" id="PTHR42879:SF2">
    <property type="entry name" value="3-OXOACYL-[ACYL-CARRIER-PROTEIN] REDUCTASE FABG"/>
    <property type="match status" value="1"/>
</dbReference>
<dbReference type="PRINTS" id="PR00081">
    <property type="entry name" value="GDHRDH"/>
</dbReference>
<evidence type="ECO:0000313" key="4">
    <source>
        <dbReference type="EMBL" id="TMQ47256.1"/>
    </source>
</evidence>
<dbReference type="PANTHER" id="PTHR42879">
    <property type="entry name" value="3-OXOACYL-(ACYL-CARRIER-PROTEIN) REDUCTASE"/>
    <property type="match status" value="1"/>
</dbReference>
<gene>
    <name evidence="4" type="ORF">E6K71_10460</name>
</gene>
<dbReference type="InterPro" id="IPR050259">
    <property type="entry name" value="SDR"/>
</dbReference>
<accession>A0A538S7F4</accession>
<reference evidence="4 5" key="1">
    <citation type="journal article" date="2019" name="Nat. Microbiol.">
        <title>Mediterranean grassland soil C-N compound turnover is dependent on rainfall and depth, and is mediated by genomically divergent microorganisms.</title>
        <authorList>
            <person name="Diamond S."/>
            <person name="Andeer P.F."/>
            <person name="Li Z."/>
            <person name="Crits-Christoph A."/>
            <person name="Burstein D."/>
            <person name="Anantharaman K."/>
            <person name="Lane K.R."/>
            <person name="Thomas B.C."/>
            <person name="Pan C."/>
            <person name="Northen T.R."/>
            <person name="Banfield J.F."/>
        </authorList>
    </citation>
    <scope>NUCLEOTIDE SEQUENCE [LARGE SCALE GENOMIC DNA]</scope>
    <source>
        <strain evidence="4">WS_1</strain>
    </source>
</reference>
<dbReference type="Proteomes" id="UP000316292">
    <property type="component" value="Unassembled WGS sequence"/>
</dbReference>
<evidence type="ECO:0000313" key="5">
    <source>
        <dbReference type="Proteomes" id="UP000316292"/>
    </source>
</evidence>
<feature type="region of interest" description="Disordered" evidence="3">
    <location>
        <begin position="1"/>
        <end position="30"/>
    </location>
</feature>
<evidence type="ECO:0000256" key="1">
    <source>
        <dbReference type="ARBA" id="ARBA00006484"/>
    </source>
</evidence>
<name>A0A538S7F4_UNCEI</name>
<dbReference type="CDD" id="cd05233">
    <property type="entry name" value="SDR_c"/>
    <property type="match status" value="1"/>
</dbReference>
<dbReference type="InterPro" id="IPR036291">
    <property type="entry name" value="NAD(P)-bd_dom_sf"/>
</dbReference>